<feature type="domain" description="Response regulatory" evidence="11">
    <location>
        <begin position="722"/>
        <end position="839"/>
    </location>
</feature>
<feature type="modified residue" description="4-aspartylphosphate" evidence="6">
    <location>
        <position position="772"/>
    </location>
</feature>
<evidence type="ECO:0000313" key="13">
    <source>
        <dbReference type="EMBL" id="MFD2098192.1"/>
    </source>
</evidence>
<dbReference type="SMART" id="SM00044">
    <property type="entry name" value="CYCc"/>
    <property type="match status" value="1"/>
</dbReference>
<dbReference type="InterPro" id="IPR003594">
    <property type="entry name" value="HATPase_dom"/>
</dbReference>
<dbReference type="SUPFAM" id="SSF55874">
    <property type="entry name" value="ATPase domain of HSP90 chaperone/DNA topoisomerase II/histidine kinase"/>
    <property type="match status" value="1"/>
</dbReference>
<evidence type="ECO:0000256" key="3">
    <source>
        <dbReference type="ARBA" id="ARBA00022553"/>
    </source>
</evidence>
<evidence type="ECO:0000256" key="6">
    <source>
        <dbReference type="PROSITE-ProRule" id="PRU00169"/>
    </source>
</evidence>
<organism evidence="13 14">
    <name type="scientific">Flagellimonas iocasae</name>
    <dbReference type="NCBI Taxonomy" id="2055905"/>
    <lineage>
        <taxon>Bacteria</taxon>
        <taxon>Pseudomonadati</taxon>
        <taxon>Bacteroidota</taxon>
        <taxon>Flavobacteriia</taxon>
        <taxon>Flavobacteriales</taxon>
        <taxon>Flavobacteriaceae</taxon>
        <taxon>Flagellimonas</taxon>
    </lineage>
</organism>
<comment type="caution">
    <text evidence="13">The sequence shown here is derived from an EMBL/GenBank/DDBJ whole genome shotgun (WGS) entry which is preliminary data.</text>
</comment>
<evidence type="ECO:0000313" key="14">
    <source>
        <dbReference type="Proteomes" id="UP001597342"/>
    </source>
</evidence>
<name>A0ABW4XT75_9FLAO</name>
<dbReference type="CDD" id="cd00082">
    <property type="entry name" value="HisKA"/>
    <property type="match status" value="1"/>
</dbReference>
<keyword evidence="7" id="KW-0802">TPR repeat</keyword>
<dbReference type="PANTHER" id="PTHR43047:SF72">
    <property type="entry name" value="OSMOSENSING HISTIDINE PROTEIN KINASE SLN1"/>
    <property type="match status" value="1"/>
</dbReference>
<keyword evidence="3 6" id="KW-0597">Phosphoprotein</keyword>
<dbReference type="InterPro" id="IPR036890">
    <property type="entry name" value="HATPase_C_sf"/>
</dbReference>
<dbReference type="SUPFAM" id="SSF52172">
    <property type="entry name" value="CheY-like"/>
    <property type="match status" value="1"/>
</dbReference>
<dbReference type="Pfam" id="PF00211">
    <property type="entry name" value="Guanylate_cyc"/>
    <property type="match status" value="1"/>
</dbReference>
<feature type="transmembrane region" description="Helical" evidence="9">
    <location>
        <begin position="394"/>
        <end position="413"/>
    </location>
</feature>
<keyword evidence="5" id="KW-0418">Kinase</keyword>
<keyword evidence="9" id="KW-0812">Transmembrane</keyword>
<dbReference type="PROSITE" id="PS50109">
    <property type="entry name" value="HIS_KIN"/>
    <property type="match status" value="1"/>
</dbReference>
<evidence type="ECO:0000256" key="4">
    <source>
        <dbReference type="ARBA" id="ARBA00022679"/>
    </source>
</evidence>
<dbReference type="Gene3D" id="1.25.40.10">
    <property type="entry name" value="Tetratricopeptide repeat domain"/>
    <property type="match status" value="1"/>
</dbReference>
<dbReference type="Pfam" id="PF02518">
    <property type="entry name" value="HATPase_c"/>
    <property type="match status" value="1"/>
</dbReference>
<evidence type="ECO:0000256" key="9">
    <source>
        <dbReference type="SAM" id="Phobius"/>
    </source>
</evidence>
<dbReference type="Pfam" id="PF00072">
    <property type="entry name" value="Response_reg"/>
    <property type="match status" value="1"/>
</dbReference>
<keyword evidence="14" id="KW-1185">Reference proteome</keyword>
<accession>A0ABW4XT75</accession>
<keyword evidence="9" id="KW-0472">Membrane</keyword>
<dbReference type="EMBL" id="JBHUHU010000001">
    <property type="protein sequence ID" value="MFD2098192.1"/>
    <property type="molecule type" value="Genomic_DNA"/>
</dbReference>
<feature type="repeat" description="TPR" evidence="7">
    <location>
        <begin position="236"/>
        <end position="269"/>
    </location>
</feature>
<feature type="repeat" description="TPR" evidence="7">
    <location>
        <begin position="156"/>
        <end position="189"/>
    </location>
</feature>
<evidence type="ECO:0000256" key="8">
    <source>
        <dbReference type="SAM" id="Coils"/>
    </source>
</evidence>
<dbReference type="InterPro" id="IPR001054">
    <property type="entry name" value="A/G_cyclase"/>
</dbReference>
<dbReference type="PROSITE" id="PS50110">
    <property type="entry name" value="RESPONSE_REGULATORY"/>
    <property type="match status" value="1"/>
</dbReference>
<dbReference type="InterPro" id="IPR011990">
    <property type="entry name" value="TPR-like_helical_dom_sf"/>
</dbReference>
<gene>
    <name evidence="13" type="ORF">ACFSJE_00310</name>
</gene>
<evidence type="ECO:0000259" key="10">
    <source>
        <dbReference type="PROSITE" id="PS50109"/>
    </source>
</evidence>
<feature type="domain" description="Guanylate cyclase" evidence="12">
    <location>
        <begin position="879"/>
        <end position="1006"/>
    </location>
</feature>
<dbReference type="SMART" id="SM00387">
    <property type="entry name" value="HATPase_c"/>
    <property type="match status" value="1"/>
</dbReference>
<evidence type="ECO:0000256" key="2">
    <source>
        <dbReference type="ARBA" id="ARBA00012438"/>
    </source>
</evidence>
<dbReference type="SUPFAM" id="SSF55073">
    <property type="entry name" value="Nucleotide cyclase"/>
    <property type="match status" value="1"/>
</dbReference>
<dbReference type="PRINTS" id="PR00344">
    <property type="entry name" value="BCTRLSENSOR"/>
</dbReference>
<dbReference type="PROSITE" id="PS50293">
    <property type="entry name" value="TPR_REGION"/>
    <property type="match status" value="1"/>
</dbReference>
<dbReference type="PANTHER" id="PTHR43047">
    <property type="entry name" value="TWO-COMPONENT HISTIDINE PROTEIN KINASE"/>
    <property type="match status" value="1"/>
</dbReference>
<dbReference type="CDD" id="cd07302">
    <property type="entry name" value="CHD"/>
    <property type="match status" value="1"/>
</dbReference>
<dbReference type="InterPro" id="IPR036097">
    <property type="entry name" value="HisK_dim/P_sf"/>
</dbReference>
<proteinExistence type="predicted"/>
<dbReference type="Gene3D" id="3.30.70.1230">
    <property type="entry name" value="Nucleotide cyclase"/>
    <property type="match status" value="1"/>
</dbReference>
<dbReference type="Proteomes" id="UP001597342">
    <property type="component" value="Unassembled WGS sequence"/>
</dbReference>
<evidence type="ECO:0000256" key="5">
    <source>
        <dbReference type="ARBA" id="ARBA00022777"/>
    </source>
</evidence>
<dbReference type="Pfam" id="PF13424">
    <property type="entry name" value="TPR_12"/>
    <property type="match status" value="2"/>
</dbReference>
<feature type="repeat" description="TPR" evidence="7">
    <location>
        <begin position="276"/>
        <end position="309"/>
    </location>
</feature>
<dbReference type="SUPFAM" id="SSF48452">
    <property type="entry name" value="TPR-like"/>
    <property type="match status" value="3"/>
</dbReference>
<reference evidence="14" key="1">
    <citation type="journal article" date="2019" name="Int. J. Syst. Evol. Microbiol.">
        <title>The Global Catalogue of Microorganisms (GCM) 10K type strain sequencing project: providing services to taxonomists for standard genome sequencing and annotation.</title>
        <authorList>
            <consortium name="The Broad Institute Genomics Platform"/>
            <consortium name="The Broad Institute Genome Sequencing Center for Infectious Disease"/>
            <person name="Wu L."/>
            <person name="Ma J."/>
        </authorList>
    </citation>
    <scope>NUCLEOTIDE SEQUENCE [LARGE SCALE GENOMIC DNA]</scope>
    <source>
        <strain evidence="14">JCM 3389</strain>
    </source>
</reference>
<dbReference type="SMART" id="SM00388">
    <property type="entry name" value="HisKA"/>
    <property type="match status" value="1"/>
</dbReference>
<dbReference type="InterPro" id="IPR019734">
    <property type="entry name" value="TPR_rpt"/>
</dbReference>
<dbReference type="PROSITE" id="PS50005">
    <property type="entry name" value="TPR"/>
    <property type="match status" value="4"/>
</dbReference>
<dbReference type="InterPro" id="IPR003661">
    <property type="entry name" value="HisK_dim/P_dom"/>
</dbReference>
<dbReference type="InterPro" id="IPR011006">
    <property type="entry name" value="CheY-like_superfamily"/>
</dbReference>
<evidence type="ECO:0000259" key="12">
    <source>
        <dbReference type="PROSITE" id="PS50125"/>
    </source>
</evidence>
<evidence type="ECO:0000256" key="1">
    <source>
        <dbReference type="ARBA" id="ARBA00000085"/>
    </source>
</evidence>
<dbReference type="InterPro" id="IPR029787">
    <property type="entry name" value="Nucleotide_cyclase"/>
</dbReference>
<keyword evidence="8" id="KW-0175">Coiled coil</keyword>
<dbReference type="SMART" id="SM00028">
    <property type="entry name" value="TPR"/>
    <property type="match status" value="6"/>
</dbReference>
<dbReference type="Pfam" id="PF13181">
    <property type="entry name" value="TPR_8"/>
    <property type="match status" value="1"/>
</dbReference>
<dbReference type="CDD" id="cd16922">
    <property type="entry name" value="HATPase_EvgS-ArcB-TorS-like"/>
    <property type="match status" value="1"/>
</dbReference>
<feature type="coiled-coil region" evidence="8">
    <location>
        <begin position="415"/>
        <end position="459"/>
    </location>
</feature>
<dbReference type="RefSeq" id="WP_379828933.1">
    <property type="nucleotide sequence ID" value="NZ_JBHUHU010000001.1"/>
</dbReference>
<sequence length="1133" mass="127707">MVFLCIVVNTLQGQIGRIDSLQERYQTVTSDSLRIRILKDIAWEYLNNRSNHELAKKHIDSFLVISKKKNIPWGFSMADYQYAVLERQKGNYGEALTYIDAYLNFDQTKKEPFALANGLYQKAIILDNLGNYDESLEIYYDILKIYEDHNDPFSIATTLNALGEILKKTGKMDQAMERYQRALEIFQDLGDKTEIANCLFNIGDAHMLQNDNELALQYFNDALALDQETNSDWGIAFDYEALGKVYGKLKQYPQALEYHKKALALREKLGQRLELSMSYTQIGAIYLEMGNYGQAEENINSAIAIAKDIGARAELQEDYHILSSIYERKGDFEKALTFKNQFITIKDSLFNVEKSKQIEELQVRFDTEKKQDAIASLQKDAEINTLKLNQQKTLRNIIIALAVAALVFLWFAFNRYKQEQRAKQAEEEKKRAVLEERKRTELEKQRVAELEKIDRLKDEFLANTSHELRTPLVGIVGLTESLQDGVAGKLPKEALENLEMIANSGKRLSHLVNDILDFSKLRNRDLVLSSAPVDVFAISNVVLRLSQPLLKDKHLKLINSIPKNVPLVVADENRLQQIMHNLVGNAIKFTEKGYISLFAEVKEDMLAISISDTGIGIPMDKMGDIFNSFEQGDGSVQREYGGTGLGLSVTKQLVELHGGTISVSSEKNKGSIFTFTLPLSNKTRKELKMEVQQPLASVQTISSGPVRVIPKEKPQLSEEAPKILIVDDEPVNRRVLENHLSMAGYHIVEANNGKEALKLIGEDSDFSMILLDIMMPGMSGYEVCEKIREQYSTSDLPIILLTAKNTVNDLVTGFNAGANDYLTKPFSKGELLSRIKTHLNLNTIHRATSRFVPSEFVKSVGKESITDIKLGDYTEKNVTVLFSDIRDYTTLAEGMTPEQNFKFVNAYVGRMGPIIKENEGFVNQYMGDGIMALFPKTPENSLDAAIEMQRTLTLYNKRRVEEKGYKPLSVGIGLHTGPLIMGIIGDSKRNDPAVIADTVNSAARVEGMTKHFGANIIISGASLELMEDASGFNFRYLGKVRVKGKQKALEIYECIDGDSIESISLKLETKTHYDQGIELFFDSQFNEASTAFEWVLYKNPGDSVAHYFHDMARKYAVLGPPEDWKSGTVMHEK</sequence>
<dbReference type="Gene3D" id="1.10.287.130">
    <property type="match status" value="1"/>
</dbReference>
<feature type="repeat" description="TPR" evidence="7">
    <location>
        <begin position="196"/>
        <end position="229"/>
    </location>
</feature>
<dbReference type="InterPro" id="IPR005467">
    <property type="entry name" value="His_kinase_dom"/>
</dbReference>
<dbReference type="Pfam" id="PF00512">
    <property type="entry name" value="HisKA"/>
    <property type="match status" value="1"/>
</dbReference>
<dbReference type="InterPro" id="IPR001789">
    <property type="entry name" value="Sig_transdc_resp-reg_receiver"/>
</dbReference>
<comment type="catalytic activity">
    <reaction evidence="1">
        <text>ATP + protein L-histidine = ADP + protein N-phospho-L-histidine.</text>
        <dbReference type="EC" id="2.7.13.3"/>
    </reaction>
</comment>
<dbReference type="Gene3D" id="3.30.565.10">
    <property type="entry name" value="Histidine kinase-like ATPase, C-terminal domain"/>
    <property type="match status" value="1"/>
</dbReference>
<dbReference type="Gene3D" id="3.40.50.2300">
    <property type="match status" value="1"/>
</dbReference>
<dbReference type="EC" id="2.7.13.3" evidence="2"/>
<evidence type="ECO:0000256" key="7">
    <source>
        <dbReference type="PROSITE-ProRule" id="PRU00339"/>
    </source>
</evidence>
<protein>
    <recommendedName>
        <fullName evidence="2">histidine kinase</fullName>
        <ecNumber evidence="2">2.7.13.3</ecNumber>
    </recommendedName>
</protein>
<dbReference type="InterPro" id="IPR004358">
    <property type="entry name" value="Sig_transdc_His_kin-like_C"/>
</dbReference>
<keyword evidence="9" id="KW-1133">Transmembrane helix</keyword>
<evidence type="ECO:0000259" key="11">
    <source>
        <dbReference type="PROSITE" id="PS50110"/>
    </source>
</evidence>
<keyword evidence="4" id="KW-0808">Transferase</keyword>
<dbReference type="SMART" id="SM00448">
    <property type="entry name" value="REC"/>
    <property type="match status" value="1"/>
</dbReference>
<feature type="domain" description="Histidine kinase" evidence="10">
    <location>
        <begin position="463"/>
        <end position="681"/>
    </location>
</feature>
<dbReference type="SUPFAM" id="SSF47384">
    <property type="entry name" value="Homodimeric domain of signal transducing histidine kinase"/>
    <property type="match status" value="1"/>
</dbReference>
<dbReference type="PROSITE" id="PS50125">
    <property type="entry name" value="GUANYLATE_CYCLASE_2"/>
    <property type="match status" value="1"/>
</dbReference>